<dbReference type="CDD" id="cd00009">
    <property type="entry name" value="AAA"/>
    <property type="match status" value="1"/>
</dbReference>
<dbReference type="InterPro" id="IPR008823">
    <property type="entry name" value="RuvB_wg_C"/>
</dbReference>
<evidence type="ECO:0000256" key="7">
    <source>
        <dbReference type="ARBA" id="ARBA00023172"/>
    </source>
</evidence>
<feature type="binding site" evidence="9">
    <location>
        <position position="323"/>
    </location>
    <ligand>
        <name>DNA</name>
        <dbReference type="ChEBI" id="CHEBI:16991"/>
    </ligand>
</feature>
<dbReference type="Pfam" id="PF05496">
    <property type="entry name" value="RuvB_N"/>
    <property type="match status" value="1"/>
</dbReference>
<reference evidence="12 13" key="1">
    <citation type="submission" date="2024-04" db="EMBL/GenBank/DDBJ databases">
        <title>Novel species of the genus Ideonella isolated from streams.</title>
        <authorList>
            <person name="Lu H."/>
        </authorList>
    </citation>
    <scope>NUCLEOTIDE SEQUENCE [LARGE SCALE GENOMIC DNA]</scope>
    <source>
        <strain evidence="12 13">BYS139W</strain>
    </source>
</reference>
<dbReference type="SUPFAM" id="SSF52540">
    <property type="entry name" value="P-loop containing nucleoside triphosphate hydrolases"/>
    <property type="match status" value="1"/>
</dbReference>
<comment type="subcellular location">
    <subcellularLocation>
        <location evidence="9">Cytoplasm</location>
    </subcellularLocation>
</comment>
<keyword evidence="1 9" id="KW-0963">Cytoplasm</keyword>
<accession>A0ABU9B652</accession>
<gene>
    <name evidence="9 12" type="primary">ruvB</name>
    <name evidence="12" type="ORF">AACH11_00845</name>
</gene>
<dbReference type="Pfam" id="PF17864">
    <property type="entry name" value="AAA_lid_4"/>
    <property type="match status" value="1"/>
</dbReference>
<feature type="binding site" evidence="9">
    <location>
        <position position="79"/>
    </location>
    <ligand>
        <name>Mg(2+)</name>
        <dbReference type="ChEBI" id="CHEBI:18420"/>
    </ligand>
</feature>
<dbReference type="InterPro" id="IPR036388">
    <property type="entry name" value="WH-like_DNA-bd_sf"/>
</dbReference>
<feature type="region of interest" description="Head domain (RuvB-H)" evidence="9">
    <location>
        <begin position="268"/>
        <end position="359"/>
    </location>
</feature>
<feature type="region of interest" description="Small ATPAse domain (RuvB-S)" evidence="9">
    <location>
        <begin position="195"/>
        <end position="265"/>
    </location>
</feature>
<dbReference type="Gene3D" id="1.10.10.10">
    <property type="entry name" value="Winged helix-like DNA-binding domain superfamily/Winged helix DNA-binding domain"/>
    <property type="match status" value="1"/>
</dbReference>
<evidence type="ECO:0000259" key="11">
    <source>
        <dbReference type="SMART" id="SM00382"/>
    </source>
</evidence>
<dbReference type="EMBL" id="JBBUTF010000002">
    <property type="protein sequence ID" value="MEK8024512.1"/>
    <property type="molecule type" value="Genomic_DNA"/>
</dbReference>
<keyword evidence="5 9" id="KW-0067">ATP-binding</keyword>
<feature type="binding site" evidence="9">
    <location>
        <position position="34"/>
    </location>
    <ligand>
        <name>ATP</name>
        <dbReference type="ChEBI" id="CHEBI:30616"/>
    </ligand>
</feature>
<dbReference type="InterPro" id="IPR008824">
    <property type="entry name" value="RuvB-like_N"/>
</dbReference>
<feature type="region of interest" description="Disordered" evidence="10">
    <location>
        <begin position="1"/>
        <end position="22"/>
    </location>
</feature>
<feature type="binding site" evidence="9">
    <location>
        <position position="194"/>
    </location>
    <ligand>
        <name>ATP</name>
        <dbReference type="ChEBI" id="CHEBI:30616"/>
    </ligand>
</feature>
<dbReference type="GO" id="GO:0003678">
    <property type="term" value="F:DNA helicase activity"/>
    <property type="evidence" value="ECO:0007669"/>
    <property type="project" value="UniProtKB-EC"/>
</dbReference>
<evidence type="ECO:0000313" key="13">
    <source>
        <dbReference type="Proteomes" id="UP001368500"/>
    </source>
</evidence>
<comment type="subunit">
    <text evidence="9">Homohexamer. Forms an RuvA(8)-RuvB(12)-Holliday junction (HJ) complex. HJ DNA is sandwiched between 2 RuvA tetramers; dsDNA enters through RuvA and exits via RuvB. An RuvB hexamer assembles on each DNA strand where it exits the tetramer. Each RuvB hexamer is contacted by two RuvA subunits (via domain III) on 2 adjacent RuvB subunits; this complex drives branch migration. In the full resolvosome a probable DNA-RuvA(4)-RuvB(12)-RuvC(2) complex forms which resolves the HJ.</text>
</comment>
<keyword evidence="3 9" id="KW-0227">DNA damage</keyword>
<dbReference type="InterPro" id="IPR027417">
    <property type="entry name" value="P-loop_NTPase"/>
</dbReference>
<evidence type="ECO:0000256" key="4">
    <source>
        <dbReference type="ARBA" id="ARBA00022801"/>
    </source>
</evidence>
<name>A0ABU9B652_9BURK</name>
<evidence type="ECO:0000256" key="6">
    <source>
        <dbReference type="ARBA" id="ARBA00023125"/>
    </source>
</evidence>
<feature type="binding site" evidence="9">
    <location>
        <position position="75"/>
    </location>
    <ligand>
        <name>ATP</name>
        <dbReference type="ChEBI" id="CHEBI:30616"/>
    </ligand>
</feature>
<feature type="binding site" evidence="9">
    <location>
        <begin position="141"/>
        <end position="143"/>
    </location>
    <ligand>
        <name>ATP</name>
        <dbReference type="ChEBI" id="CHEBI:30616"/>
    </ligand>
</feature>
<feature type="binding site" evidence="9">
    <location>
        <position position="33"/>
    </location>
    <ligand>
        <name>ATP</name>
        <dbReference type="ChEBI" id="CHEBI:30616"/>
    </ligand>
</feature>
<dbReference type="HAMAP" id="MF_00016">
    <property type="entry name" value="DNA_HJ_migration_RuvB"/>
    <property type="match status" value="1"/>
</dbReference>
<protein>
    <recommendedName>
        <fullName evidence="9">Holliday junction branch migration complex subunit RuvB</fullName>
        <ecNumber evidence="9">3.6.4.-</ecNumber>
    </recommendedName>
</protein>
<comment type="caution">
    <text evidence="12">The sequence shown here is derived from an EMBL/GenBank/DDBJ whole genome shotgun (WGS) entry which is preliminary data.</text>
</comment>
<dbReference type="Gene3D" id="1.10.8.60">
    <property type="match status" value="1"/>
</dbReference>
<keyword evidence="13" id="KW-1185">Reference proteome</keyword>
<evidence type="ECO:0000256" key="9">
    <source>
        <dbReference type="HAMAP-Rule" id="MF_00016"/>
    </source>
</evidence>
<dbReference type="GO" id="GO:0016787">
    <property type="term" value="F:hydrolase activity"/>
    <property type="evidence" value="ECO:0007669"/>
    <property type="project" value="UniProtKB-KW"/>
</dbReference>
<proteinExistence type="inferred from homology"/>
<dbReference type="PANTHER" id="PTHR42848:SF1">
    <property type="entry name" value="HOLLIDAY JUNCTION BRANCH MIGRATION COMPLEX SUBUNIT RUVB"/>
    <property type="match status" value="1"/>
</dbReference>
<feature type="domain" description="AAA+ ATPase" evidence="11">
    <location>
        <begin position="64"/>
        <end position="191"/>
    </location>
</feature>
<dbReference type="InterPro" id="IPR041445">
    <property type="entry name" value="AAA_lid_4"/>
</dbReference>
<dbReference type="NCBIfam" id="NF000868">
    <property type="entry name" value="PRK00080.1"/>
    <property type="match status" value="1"/>
</dbReference>
<comment type="catalytic activity">
    <reaction evidence="9">
        <text>ATP + H2O = ADP + phosphate + H(+)</text>
        <dbReference type="Rhea" id="RHEA:13065"/>
        <dbReference type="ChEBI" id="CHEBI:15377"/>
        <dbReference type="ChEBI" id="CHEBI:15378"/>
        <dbReference type="ChEBI" id="CHEBI:30616"/>
        <dbReference type="ChEBI" id="CHEBI:43474"/>
        <dbReference type="ChEBI" id="CHEBI:456216"/>
    </reaction>
</comment>
<evidence type="ECO:0000256" key="10">
    <source>
        <dbReference type="SAM" id="MobiDB-lite"/>
    </source>
</evidence>
<dbReference type="Proteomes" id="UP001368500">
    <property type="component" value="Unassembled WGS sequence"/>
</dbReference>
<feature type="binding site" evidence="9">
    <location>
        <position position="78"/>
    </location>
    <ligand>
        <name>ATP</name>
        <dbReference type="ChEBI" id="CHEBI:30616"/>
    </ligand>
</feature>
<evidence type="ECO:0000256" key="2">
    <source>
        <dbReference type="ARBA" id="ARBA00022741"/>
    </source>
</evidence>
<feature type="binding site" evidence="9">
    <location>
        <position position="231"/>
    </location>
    <ligand>
        <name>ATP</name>
        <dbReference type="ChEBI" id="CHEBI:30616"/>
    </ligand>
</feature>
<evidence type="ECO:0000256" key="8">
    <source>
        <dbReference type="ARBA" id="ARBA00023204"/>
    </source>
</evidence>
<comment type="function">
    <text evidence="9">The RuvA-RuvB-RuvC complex processes Holliday junction (HJ) DNA during genetic recombination and DNA repair, while the RuvA-RuvB complex plays an important role in the rescue of blocked DNA replication forks via replication fork reversal (RFR). RuvA specifically binds to HJ cruciform DNA, conferring on it an open structure. The RuvB hexamer acts as an ATP-dependent pump, pulling dsDNA into and through the RuvAB complex. RuvB forms 2 homohexamers on either side of HJ DNA bound by 1 or 2 RuvA tetramers; 4 subunits per hexamer contact DNA at a time. Coordinated motions by a converter formed by DNA-disengaged RuvB subunits stimulates ATP hydrolysis and nucleotide exchange. Immobilization of the converter enables RuvB to convert the ATP-contained energy into a lever motion, pulling 2 nucleotides of DNA out of the RuvA tetramer per ATP hydrolyzed, thus driving DNA branch migration. The RuvB motors rotate together with the DNA substrate, which together with the progressing nucleotide cycle form the mechanistic basis for DNA recombination by continuous HJ branch migration. Branch migration allows RuvC to scan DNA until it finds its consensus sequence, where it cleaves and resolves cruciform DNA.</text>
</comment>
<keyword evidence="8 9" id="KW-0234">DNA repair</keyword>
<keyword evidence="6 9" id="KW-0238">DNA-binding</keyword>
<dbReference type="InterPro" id="IPR036390">
    <property type="entry name" value="WH_DNA-bd_sf"/>
</dbReference>
<comment type="caution">
    <text evidence="9">Lacks conserved residue(s) required for the propagation of feature annotation.</text>
</comment>
<feature type="binding site" evidence="9">
    <location>
        <position position="328"/>
    </location>
    <ligand>
        <name>DNA</name>
        <dbReference type="ChEBI" id="CHEBI:16991"/>
    </ligand>
</feature>
<feature type="binding site" evidence="9">
    <location>
        <position position="184"/>
    </location>
    <ligand>
        <name>ATP</name>
        <dbReference type="ChEBI" id="CHEBI:30616"/>
    </ligand>
</feature>
<evidence type="ECO:0000256" key="3">
    <source>
        <dbReference type="ARBA" id="ARBA00022763"/>
    </source>
</evidence>
<keyword evidence="7 9" id="KW-0233">DNA recombination</keyword>
<dbReference type="PANTHER" id="PTHR42848">
    <property type="match status" value="1"/>
</dbReference>
<feature type="binding site" evidence="9">
    <location>
        <position position="80"/>
    </location>
    <ligand>
        <name>ATP</name>
        <dbReference type="ChEBI" id="CHEBI:30616"/>
    </ligand>
</feature>
<dbReference type="InterPro" id="IPR004605">
    <property type="entry name" value="DNA_helicase_Holl-junc_RuvB"/>
</dbReference>
<feature type="region of interest" description="Disordered" evidence="10">
    <location>
        <begin position="340"/>
        <end position="359"/>
    </location>
</feature>
<dbReference type="Gene3D" id="3.40.50.300">
    <property type="entry name" value="P-loop containing nucleotide triphosphate hydrolases"/>
    <property type="match status" value="1"/>
</dbReference>
<sequence length="359" mass="39012">MGIQTDDFAAPPSPRLVATAPQSTQEEALERALRPKALQEYIGQAKAREQLEIFIGAARKRQEALDHVLLFGPPGLGKTTLSHIVAAELGVNLRQTSGPVLEKPKDLAALLTNLEKNDVLFIDEIHRLSPLVEEILYPALEDYQIDIMIGEGPAARSIKLDLQPFTLVGATTRAGMLTNPLRDRFGIVARLEFYTPAELGTIVERSAGLLNVPIRGEGAFEIARRSRGTPRIANRLLRRVRDYAEVKGDGIITRKIADAALKMLDVDPEGFDLMDRKFLEAVVHRFDGGPVGLDNVAAAIGEEPGTIEDVIEPYLIQQGYLQRTPRGRIATQAAWRHLGLTPPTGAGSGSGAGPLFDGV</sequence>
<evidence type="ECO:0000313" key="12">
    <source>
        <dbReference type="EMBL" id="MEK8024512.1"/>
    </source>
</evidence>
<evidence type="ECO:0000256" key="5">
    <source>
        <dbReference type="ARBA" id="ARBA00022840"/>
    </source>
</evidence>
<dbReference type="NCBIfam" id="TIGR00635">
    <property type="entry name" value="ruvB"/>
    <property type="match status" value="1"/>
</dbReference>
<dbReference type="Pfam" id="PF05491">
    <property type="entry name" value="WHD_RuvB"/>
    <property type="match status" value="1"/>
</dbReference>
<dbReference type="SUPFAM" id="SSF46785">
    <property type="entry name" value="Winged helix' DNA-binding domain"/>
    <property type="match status" value="1"/>
</dbReference>
<keyword evidence="12" id="KW-0347">Helicase</keyword>
<evidence type="ECO:0000256" key="1">
    <source>
        <dbReference type="ARBA" id="ARBA00022490"/>
    </source>
</evidence>
<comment type="domain">
    <text evidence="9">Has 3 domains, the large (RuvB-L) and small ATPase (RuvB-S) domains and the C-terminal head (RuvB-H) domain. The head domain binds DNA, while the ATPase domains jointly bind ATP, ADP or are empty depending on the state of the subunit in the translocation cycle. During a single DNA translocation step the structure of each domain remains the same, but their relative positions change.</text>
</comment>
<dbReference type="EC" id="3.6.4.-" evidence="9"/>
<keyword evidence="4 9" id="KW-0378">Hydrolase</keyword>
<comment type="similarity">
    <text evidence="9">Belongs to the RuvB family.</text>
</comment>
<feature type="binding site" evidence="9">
    <location>
        <position position="79"/>
    </location>
    <ligand>
        <name>ATP</name>
        <dbReference type="ChEBI" id="CHEBI:30616"/>
    </ligand>
</feature>
<dbReference type="SMART" id="SM00382">
    <property type="entry name" value="AAA"/>
    <property type="match status" value="1"/>
</dbReference>
<dbReference type="InterPro" id="IPR003593">
    <property type="entry name" value="AAA+_ATPase"/>
</dbReference>
<keyword evidence="2 9" id="KW-0547">Nucleotide-binding</keyword>
<dbReference type="RefSeq" id="WP_341372295.1">
    <property type="nucleotide sequence ID" value="NZ_JBBUTF010000002.1"/>
</dbReference>
<organism evidence="12 13">
    <name type="scientific">Pseudaquabacterium rugosum</name>
    <dbReference type="NCBI Taxonomy" id="2984194"/>
    <lineage>
        <taxon>Bacteria</taxon>
        <taxon>Pseudomonadati</taxon>
        <taxon>Pseudomonadota</taxon>
        <taxon>Betaproteobacteria</taxon>
        <taxon>Burkholderiales</taxon>
        <taxon>Sphaerotilaceae</taxon>
        <taxon>Pseudaquabacterium</taxon>
    </lineage>
</organism>